<keyword evidence="1" id="KW-1133">Transmembrane helix</keyword>
<dbReference type="InterPro" id="IPR050879">
    <property type="entry name" value="Acyltransferase_3"/>
</dbReference>
<dbReference type="Pfam" id="PF01757">
    <property type="entry name" value="Acyl_transf_3"/>
    <property type="match status" value="1"/>
</dbReference>
<feature type="transmembrane region" description="Helical" evidence="1">
    <location>
        <begin position="43"/>
        <end position="65"/>
    </location>
</feature>
<dbReference type="RefSeq" id="WP_116976121.1">
    <property type="nucleotide sequence ID" value="NZ_QPMM01000006.1"/>
</dbReference>
<keyword evidence="3" id="KW-0808">Transferase</keyword>
<feature type="transmembrane region" description="Helical" evidence="1">
    <location>
        <begin position="164"/>
        <end position="184"/>
    </location>
</feature>
<feature type="transmembrane region" description="Helical" evidence="1">
    <location>
        <begin position="321"/>
        <end position="341"/>
    </location>
</feature>
<dbReference type="GO" id="GO:0016020">
    <property type="term" value="C:membrane"/>
    <property type="evidence" value="ECO:0007669"/>
    <property type="project" value="TreeGrafter"/>
</dbReference>
<dbReference type="PANTHER" id="PTHR23028:SF53">
    <property type="entry name" value="ACYL_TRANSF_3 DOMAIN-CONTAINING PROTEIN"/>
    <property type="match status" value="1"/>
</dbReference>
<dbReference type="EMBL" id="QPMM01000006">
    <property type="protein sequence ID" value="RFS22728.1"/>
    <property type="molecule type" value="Genomic_DNA"/>
</dbReference>
<sequence length="363" mass="42061">MKKLFSIQALRAFAILIILYTGTLDFAKTFGKSHQQQLFSFRYFGYMGLDIFMVIAGFMAGYAFYQYNGKKDGLEFLKNRFLRVNIVYYAGAIIYLVLICFLHPHYPKVMVTAGLRDMLIPLRIIDQQQQFFLMLEDSWSFSFLWYFYLLFAATIFFKIEKKLLVLGVLLIILSIIGFFVTPYFDFRSKFYTSPIMLEFLAGLFVYWLYREQKISKTVAIVFVILAIGAYIYNLFLGNKDFFKSKGDLDQIFELKRVLMLGLPAVLLVAGSIVLEQKGILSGLWNNKFLQLTGNASFSIFLIYPTVFFLITISYLKLGISINPDLLILLHYPIAYAIGILFHKKVELPLLSFIEFKPRLYANA</sequence>
<name>A0A3E1YAN7_9BACT</name>
<keyword evidence="1" id="KW-0812">Transmembrane</keyword>
<dbReference type="OrthoDB" id="290051at2"/>
<gene>
    <name evidence="3" type="ORF">DVR12_13115</name>
</gene>
<feature type="transmembrane region" description="Helical" evidence="1">
    <location>
        <begin position="257"/>
        <end position="274"/>
    </location>
</feature>
<keyword evidence="4" id="KW-1185">Reference proteome</keyword>
<feature type="domain" description="Acyltransferase 3" evidence="2">
    <location>
        <begin position="6"/>
        <end position="340"/>
    </location>
</feature>
<feature type="transmembrane region" description="Helical" evidence="1">
    <location>
        <begin position="295"/>
        <end position="315"/>
    </location>
</feature>
<proteinExistence type="predicted"/>
<feature type="transmembrane region" description="Helical" evidence="1">
    <location>
        <begin position="139"/>
        <end position="157"/>
    </location>
</feature>
<evidence type="ECO:0000313" key="3">
    <source>
        <dbReference type="EMBL" id="RFS22728.1"/>
    </source>
</evidence>
<feature type="transmembrane region" description="Helical" evidence="1">
    <location>
        <begin position="190"/>
        <end position="209"/>
    </location>
</feature>
<evidence type="ECO:0000256" key="1">
    <source>
        <dbReference type="SAM" id="Phobius"/>
    </source>
</evidence>
<protein>
    <submittedName>
        <fullName evidence="3">Acyltransferase</fullName>
    </submittedName>
</protein>
<reference evidence="3 4" key="1">
    <citation type="submission" date="2018-07" db="EMBL/GenBank/DDBJ databases">
        <title>Chitinophaga K2CV101002-2 sp. nov., isolated from a monsoon evergreen broad-leaved forest soil.</title>
        <authorList>
            <person name="Lv Y."/>
        </authorList>
    </citation>
    <scope>NUCLEOTIDE SEQUENCE [LARGE SCALE GENOMIC DNA]</scope>
    <source>
        <strain evidence="3 4">GDMCC 1.1288</strain>
    </source>
</reference>
<feature type="transmembrane region" description="Helical" evidence="1">
    <location>
        <begin position="86"/>
        <end position="106"/>
    </location>
</feature>
<keyword evidence="1" id="KW-0472">Membrane</keyword>
<comment type="caution">
    <text evidence="3">The sequence shown here is derived from an EMBL/GenBank/DDBJ whole genome shotgun (WGS) entry which is preliminary data.</text>
</comment>
<dbReference type="GO" id="GO:0000271">
    <property type="term" value="P:polysaccharide biosynthetic process"/>
    <property type="evidence" value="ECO:0007669"/>
    <property type="project" value="TreeGrafter"/>
</dbReference>
<evidence type="ECO:0000313" key="4">
    <source>
        <dbReference type="Proteomes" id="UP000260644"/>
    </source>
</evidence>
<evidence type="ECO:0000259" key="2">
    <source>
        <dbReference type="Pfam" id="PF01757"/>
    </source>
</evidence>
<dbReference type="PANTHER" id="PTHR23028">
    <property type="entry name" value="ACETYLTRANSFERASE"/>
    <property type="match status" value="1"/>
</dbReference>
<organism evidence="3 4">
    <name type="scientific">Chitinophaga silvatica</name>
    <dbReference type="NCBI Taxonomy" id="2282649"/>
    <lineage>
        <taxon>Bacteria</taxon>
        <taxon>Pseudomonadati</taxon>
        <taxon>Bacteroidota</taxon>
        <taxon>Chitinophagia</taxon>
        <taxon>Chitinophagales</taxon>
        <taxon>Chitinophagaceae</taxon>
        <taxon>Chitinophaga</taxon>
    </lineage>
</organism>
<dbReference type="GO" id="GO:0016747">
    <property type="term" value="F:acyltransferase activity, transferring groups other than amino-acyl groups"/>
    <property type="evidence" value="ECO:0007669"/>
    <property type="project" value="InterPro"/>
</dbReference>
<keyword evidence="3" id="KW-0012">Acyltransferase</keyword>
<feature type="transmembrane region" description="Helical" evidence="1">
    <location>
        <begin position="218"/>
        <end position="237"/>
    </location>
</feature>
<dbReference type="Proteomes" id="UP000260644">
    <property type="component" value="Unassembled WGS sequence"/>
</dbReference>
<dbReference type="InterPro" id="IPR002656">
    <property type="entry name" value="Acyl_transf_3_dom"/>
</dbReference>
<accession>A0A3E1YAN7</accession>
<dbReference type="AlphaFoldDB" id="A0A3E1YAN7"/>